<keyword evidence="1" id="KW-0489">Methyltransferase</keyword>
<dbReference type="PANTHER" id="PTHR43648:SF1">
    <property type="entry name" value="ELECTRON TRANSFER FLAVOPROTEIN BETA SUBUNIT LYSINE METHYLTRANSFERASE"/>
    <property type="match status" value="1"/>
</dbReference>
<gene>
    <name evidence="3" type="ORF">CLV67_106200</name>
</gene>
<dbReference type="SUPFAM" id="SSF53335">
    <property type="entry name" value="S-adenosyl-L-methionine-dependent methyltransferases"/>
    <property type="match status" value="1"/>
</dbReference>
<dbReference type="PANTHER" id="PTHR43648">
    <property type="entry name" value="ELECTRON TRANSFER FLAVOPROTEIN BETA SUBUNIT LYSINE METHYLTRANSFERASE"/>
    <property type="match status" value="1"/>
</dbReference>
<dbReference type="AlphaFoldDB" id="A0A2T0KDR7"/>
<proteinExistence type="predicted"/>
<accession>A0A2T0KDR7</accession>
<dbReference type="GO" id="GO:0032259">
    <property type="term" value="P:methylation"/>
    <property type="evidence" value="ECO:0007669"/>
    <property type="project" value="UniProtKB-KW"/>
</dbReference>
<evidence type="ECO:0000313" key="3">
    <source>
        <dbReference type="EMBL" id="PRX21420.1"/>
    </source>
</evidence>
<keyword evidence="4" id="KW-1185">Reference proteome</keyword>
<reference evidence="3 4" key="1">
    <citation type="submission" date="2018-03" db="EMBL/GenBank/DDBJ databases">
        <title>Genomic Encyclopedia of Archaeal and Bacterial Type Strains, Phase II (KMG-II): from individual species to whole genera.</title>
        <authorList>
            <person name="Goeker M."/>
        </authorList>
    </citation>
    <scope>NUCLEOTIDE SEQUENCE [LARGE SCALE GENOMIC DNA]</scope>
    <source>
        <strain evidence="3 4">DSM 43146</strain>
    </source>
</reference>
<evidence type="ECO:0000256" key="1">
    <source>
        <dbReference type="ARBA" id="ARBA00022603"/>
    </source>
</evidence>
<dbReference type="InterPro" id="IPR029063">
    <property type="entry name" value="SAM-dependent_MTases_sf"/>
</dbReference>
<dbReference type="InterPro" id="IPR050078">
    <property type="entry name" value="Ribosomal_L11_MeTrfase_PrmA"/>
</dbReference>
<protein>
    <submittedName>
        <fullName evidence="3">Putative nicotinamide N-methyase</fullName>
    </submittedName>
</protein>
<sequence>MTAHLSGNGTIAGVLLEFLRAHTALAPVPFVPEVSLFQAGDPIALWEATEESGTPQPPPFWAFAWAGGQALARHVLDDPDLVADRSVLDLATGSGLVAVAAARAGAQPVTANDIDPLSLAAARANAEANGVRVETVEADLLDSDDRYGVVLAGDVFYSREMAGRVLPFLRRAAGRGSLVLVGDPGRAYLPEGLIQRAVYDVPVVEELENMPIRRTTVWQVTAA</sequence>
<evidence type="ECO:0000313" key="4">
    <source>
        <dbReference type="Proteomes" id="UP000239415"/>
    </source>
</evidence>
<organism evidence="3 4">
    <name type="scientific">Actinoplanes italicus</name>
    <dbReference type="NCBI Taxonomy" id="113567"/>
    <lineage>
        <taxon>Bacteria</taxon>
        <taxon>Bacillati</taxon>
        <taxon>Actinomycetota</taxon>
        <taxon>Actinomycetes</taxon>
        <taxon>Micromonosporales</taxon>
        <taxon>Micromonosporaceae</taxon>
        <taxon>Actinoplanes</taxon>
    </lineage>
</organism>
<dbReference type="Proteomes" id="UP000239415">
    <property type="component" value="Unassembled WGS sequence"/>
</dbReference>
<evidence type="ECO:0000256" key="2">
    <source>
        <dbReference type="ARBA" id="ARBA00022679"/>
    </source>
</evidence>
<name>A0A2T0KDR7_9ACTN</name>
<dbReference type="Gene3D" id="3.40.50.150">
    <property type="entry name" value="Vaccinia Virus protein VP39"/>
    <property type="match status" value="1"/>
</dbReference>
<comment type="caution">
    <text evidence="3">The sequence shown here is derived from an EMBL/GenBank/DDBJ whole genome shotgun (WGS) entry which is preliminary data.</text>
</comment>
<keyword evidence="2" id="KW-0808">Transferase</keyword>
<dbReference type="GO" id="GO:0016279">
    <property type="term" value="F:protein-lysine N-methyltransferase activity"/>
    <property type="evidence" value="ECO:0007669"/>
    <property type="project" value="TreeGrafter"/>
</dbReference>
<dbReference type="Pfam" id="PF06325">
    <property type="entry name" value="PrmA"/>
    <property type="match status" value="1"/>
</dbReference>
<dbReference type="EMBL" id="PVMZ01000006">
    <property type="protein sequence ID" value="PRX21420.1"/>
    <property type="molecule type" value="Genomic_DNA"/>
</dbReference>